<feature type="compositionally biased region" description="Polar residues" evidence="1">
    <location>
        <begin position="1"/>
        <end position="14"/>
    </location>
</feature>
<feature type="compositionally biased region" description="Basic and acidic residues" evidence="1">
    <location>
        <begin position="53"/>
        <end position="66"/>
    </location>
</feature>
<proteinExistence type="predicted"/>
<dbReference type="AlphaFoldDB" id="A0A0M9F5S8"/>
<protein>
    <submittedName>
        <fullName evidence="2">Uncharacterized protein</fullName>
    </submittedName>
</protein>
<reference evidence="2 3" key="1">
    <citation type="submission" date="2015-04" db="EMBL/GenBank/DDBJ databases">
        <title>The draft genome sequence of Fusarium langsethiae, a T-2/HT-2 mycotoxin producer.</title>
        <authorList>
            <person name="Lysoe E."/>
            <person name="Divon H.H."/>
            <person name="Terzi V."/>
            <person name="Orru L."/>
            <person name="Lamontanara A."/>
            <person name="Kolseth A.-K."/>
            <person name="Frandsen R.J."/>
            <person name="Nielsen K."/>
            <person name="Thrane U."/>
        </authorList>
    </citation>
    <scope>NUCLEOTIDE SEQUENCE [LARGE SCALE GENOMIC DNA]</scope>
    <source>
        <strain evidence="2 3">Fl201059</strain>
    </source>
</reference>
<keyword evidence="3" id="KW-1185">Reference proteome</keyword>
<organism evidence="2 3">
    <name type="scientific">Fusarium langsethiae</name>
    <dbReference type="NCBI Taxonomy" id="179993"/>
    <lineage>
        <taxon>Eukaryota</taxon>
        <taxon>Fungi</taxon>
        <taxon>Dikarya</taxon>
        <taxon>Ascomycota</taxon>
        <taxon>Pezizomycotina</taxon>
        <taxon>Sordariomycetes</taxon>
        <taxon>Hypocreomycetidae</taxon>
        <taxon>Hypocreales</taxon>
        <taxon>Nectriaceae</taxon>
        <taxon>Fusarium</taxon>
    </lineage>
</organism>
<dbReference type="OrthoDB" id="5091123at2759"/>
<dbReference type="Proteomes" id="UP000037904">
    <property type="component" value="Unassembled WGS sequence"/>
</dbReference>
<dbReference type="EMBL" id="JXCE01000003">
    <property type="protein sequence ID" value="KPA46623.1"/>
    <property type="molecule type" value="Genomic_DNA"/>
</dbReference>
<accession>A0A0M9F5S8</accession>
<evidence type="ECO:0000256" key="1">
    <source>
        <dbReference type="SAM" id="MobiDB-lite"/>
    </source>
</evidence>
<evidence type="ECO:0000313" key="3">
    <source>
        <dbReference type="Proteomes" id="UP000037904"/>
    </source>
</evidence>
<feature type="region of interest" description="Disordered" evidence="1">
    <location>
        <begin position="1"/>
        <end position="66"/>
    </location>
</feature>
<comment type="caution">
    <text evidence="2">The sequence shown here is derived from an EMBL/GenBank/DDBJ whole genome shotgun (WGS) entry which is preliminary data.</text>
</comment>
<evidence type="ECO:0000313" key="2">
    <source>
        <dbReference type="EMBL" id="KPA46623.1"/>
    </source>
</evidence>
<gene>
    <name evidence="2" type="ORF">FLAG1_00486</name>
</gene>
<name>A0A0M9F5S8_FUSLA</name>
<sequence>MSSDTPFGTGTLSSHDGERDHIIDLTAEEPTASPMAGSRRSRSPGNRTSRSRQPKDNRNRRLDRSVRQELSAVAPSEANLDAPLTFESFSNYPGVASERQQASQVSNFTDLTIRENEAFVWILAKGIQTVYPDKTPTIRDWHAFNRSVFNGWTSRSDAPGHPVLRRRRLQKTKIAVGKLISDADSPTNDPARRAGASVFLSITLNHEQGTVKSTCEDTKGKRVGQKLVEFDRGLDYTEARAKLINNYDAEERDRIFPHNKAVVVCSARRIIKKWAERGTEPFPYIADEDRPQQNLVPYVTALSTERRNADLWLRAIGLVETWMIFTSIEGKEE</sequence>